<dbReference type="OrthoDB" id="10250990at2759"/>
<dbReference type="GO" id="GO:0005929">
    <property type="term" value="C:cilium"/>
    <property type="evidence" value="ECO:0007669"/>
    <property type="project" value="UniProtKB-SubCell"/>
</dbReference>
<evidence type="ECO:0000256" key="3">
    <source>
        <dbReference type="ARBA" id="ARBA00022490"/>
    </source>
</evidence>
<evidence type="ECO:0000256" key="8">
    <source>
        <dbReference type="ARBA" id="ARBA00023273"/>
    </source>
</evidence>
<dbReference type="InterPro" id="IPR056496">
    <property type="entry name" value="CS_DNAAF11_C"/>
</dbReference>
<evidence type="ECO:0000256" key="2">
    <source>
        <dbReference type="ARBA" id="ARBA00004496"/>
    </source>
</evidence>
<evidence type="ECO:0000313" key="13">
    <source>
        <dbReference type="RefSeq" id="XP_034251025.1"/>
    </source>
</evidence>
<keyword evidence="6" id="KW-0175">Coiled coil</keyword>
<feature type="domain" description="U2A'/phosphoprotein 32 family A C-terminal" evidence="11">
    <location>
        <begin position="162"/>
        <end position="180"/>
    </location>
</feature>
<reference evidence="13" key="1">
    <citation type="submission" date="2025-08" db="UniProtKB">
        <authorList>
            <consortium name="RefSeq"/>
        </authorList>
    </citation>
    <scope>IDENTIFICATION</scope>
    <source>
        <tissue evidence="13">Total insect</tissue>
    </source>
</reference>
<protein>
    <submittedName>
        <fullName evidence="13">Protein tilB homolog isoform X1</fullName>
    </submittedName>
</protein>
<accession>A0A6P9A0R5</accession>
<keyword evidence="8" id="KW-0966">Cell projection</keyword>
<keyword evidence="4" id="KW-0433">Leucine-rich repeat</keyword>
<sequence length="468" mass="53861">MLITETPARLLLCSVHWVLTSVIQTNFWPVLFLIMPLVTAELVKKRSEHNEGEISTLEELSLHQEDIEKIENLQNWCRELRILLLQSNLISKLENLNKMKRLEYLNLALNNIERIENLERCESLEKLDLTLNFIGELTSVASLISNVHLHTLHLTGNPCAEFSGYRDYVVATLPQLQVLDSEPILRSDRIKAIQNYHKTSELIIRQQDQYAAKRAAQKQEHHEKKLNSCEIRHYDDPEEMKKYWDEVCDNSPETRIEMASLSRKQKAYDRHQKGENEYGEQKRPVKLFKDDGQPLSVNEPRVPFTLSENDTNNCLVLTIEVYRHLDISHIDANVEPSYVRVTIKGKIFQIVLPEAVHPDKSTAQRSQTTGHLVISMPMVKEVKCTDKSLSKTEKTSKTSLLPSGTNSKREYLEIGRGETSMDFSRIGEMLPKQMTGSCLLDGVNKVRQIHEKPVSDLFQENTEVPPLE</sequence>
<evidence type="ECO:0000313" key="12">
    <source>
        <dbReference type="Proteomes" id="UP000515158"/>
    </source>
</evidence>
<dbReference type="SUPFAM" id="SSF52058">
    <property type="entry name" value="L domain-like"/>
    <property type="match status" value="1"/>
</dbReference>
<evidence type="ECO:0000256" key="9">
    <source>
        <dbReference type="ARBA" id="ARBA00049982"/>
    </source>
</evidence>
<dbReference type="PROSITE" id="PS51450">
    <property type="entry name" value="LRR"/>
    <property type="match status" value="3"/>
</dbReference>
<dbReference type="GO" id="GO:0005737">
    <property type="term" value="C:cytoplasm"/>
    <property type="evidence" value="ECO:0007669"/>
    <property type="project" value="UniProtKB-SubCell"/>
</dbReference>
<evidence type="ECO:0000256" key="5">
    <source>
        <dbReference type="ARBA" id="ARBA00022737"/>
    </source>
</evidence>
<dbReference type="CTD" id="33130"/>
<keyword evidence="12" id="KW-1185">Reference proteome</keyword>
<comment type="subcellular location">
    <subcellularLocation>
        <location evidence="1">Cell projection</location>
        <location evidence="1">Cilium</location>
    </subcellularLocation>
    <subcellularLocation>
        <location evidence="2">Cytoplasm</location>
    </subcellularLocation>
</comment>
<evidence type="ECO:0000256" key="7">
    <source>
        <dbReference type="ARBA" id="ARBA00023069"/>
    </source>
</evidence>
<dbReference type="InterPro" id="IPR001611">
    <property type="entry name" value="Leu-rich_rpt"/>
</dbReference>
<dbReference type="GO" id="GO:0036158">
    <property type="term" value="P:outer dynein arm assembly"/>
    <property type="evidence" value="ECO:0007669"/>
    <property type="project" value="TreeGrafter"/>
</dbReference>
<feature type="compositionally biased region" description="Basic and acidic residues" evidence="10">
    <location>
        <begin position="387"/>
        <end position="396"/>
    </location>
</feature>
<keyword evidence="3" id="KW-0963">Cytoplasm</keyword>
<evidence type="ECO:0000259" key="11">
    <source>
        <dbReference type="SMART" id="SM00446"/>
    </source>
</evidence>
<dbReference type="PANTHER" id="PTHR18849:SF0">
    <property type="entry name" value="CILIA- AND FLAGELLA-ASSOCIATED PROTEIN 410-RELATED"/>
    <property type="match status" value="1"/>
</dbReference>
<dbReference type="Gene3D" id="3.80.10.10">
    <property type="entry name" value="Ribonuclease Inhibitor"/>
    <property type="match status" value="1"/>
</dbReference>
<keyword evidence="5" id="KW-0677">Repeat</keyword>
<dbReference type="Pfam" id="PF14580">
    <property type="entry name" value="LRR_9"/>
    <property type="match status" value="1"/>
</dbReference>
<dbReference type="CDD" id="cd00298">
    <property type="entry name" value="ACD_sHsps_p23-like"/>
    <property type="match status" value="1"/>
</dbReference>
<feature type="region of interest" description="Disordered" evidence="10">
    <location>
        <begin position="387"/>
        <end position="409"/>
    </location>
</feature>
<proteinExistence type="inferred from homology"/>
<dbReference type="PANTHER" id="PTHR18849">
    <property type="entry name" value="LEUCINE RICH REPEAT PROTEIN"/>
    <property type="match status" value="1"/>
</dbReference>
<dbReference type="AlphaFoldDB" id="A0A6P9A0R5"/>
<evidence type="ECO:0000256" key="6">
    <source>
        <dbReference type="ARBA" id="ARBA00023054"/>
    </source>
</evidence>
<comment type="similarity">
    <text evidence="9">Belongs to the tilB family.</text>
</comment>
<dbReference type="InParanoid" id="A0A6P9A0R5"/>
<dbReference type="KEGG" id="tpal:117651276"/>
<name>A0A6P9A0R5_THRPL</name>
<dbReference type="Pfam" id="PF23602">
    <property type="entry name" value="CS_DNAAF11_C"/>
    <property type="match status" value="1"/>
</dbReference>
<dbReference type="RefSeq" id="XP_034251025.1">
    <property type="nucleotide sequence ID" value="XM_034395134.1"/>
</dbReference>
<evidence type="ECO:0000256" key="1">
    <source>
        <dbReference type="ARBA" id="ARBA00004138"/>
    </source>
</evidence>
<dbReference type="FunCoup" id="A0A6P9A0R5">
    <property type="interactions" value="11"/>
</dbReference>
<dbReference type="GeneID" id="117651276"/>
<dbReference type="FunFam" id="3.80.10.10:FF:000052">
    <property type="entry name" value="Leucine rich repeat containing 6"/>
    <property type="match status" value="1"/>
</dbReference>
<dbReference type="SMART" id="SM00446">
    <property type="entry name" value="LRRcap"/>
    <property type="match status" value="1"/>
</dbReference>
<evidence type="ECO:0000256" key="4">
    <source>
        <dbReference type="ARBA" id="ARBA00022614"/>
    </source>
</evidence>
<gene>
    <name evidence="13" type="primary">LOC117651276</name>
</gene>
<dbReference type="Proteomes" id="UP000515158">
    <property type="component" value="Unplaced"/>
</dbReference>
<dbReference type="SMART" id="SM00365">
    <property type="entry name" value="LRR_SD22"/>
    <property type="match status" value="3"/>
</dbReference>
<keyword evidence="7" id="KW-0969">Cilium</keyword>
<evidence type="ECO:0000256" key="10">
    <source>
        <dbReference type="SAM" id="MobiDB-lite"/>
    </source>
</evidence>
<organism evidence="13">
    <name type="scientific">Thrips palmi</name>
    <name type="common">Melon thrips</name>
    <dbReference type="NCBI Taxonomy" id="161013"/>
    <lineage>
        <taxon>Eukaryota</taxon>
        <taxon>Metazoa</taxon>
        <taxon>Ecdysozoa</taxon>
        <taxon>Arthropoda</taxon>
        <taxon>Hexapoda</taxon>
        <taxon>Insecta</taxon>
        <taxon>Pterygota</taxon>
        <taxon>Neoptera</taxon>
        <taxon>Paraneoptera</taxon>
        <taxon>Thysanoptera</taxon>
        <taxon>Terebrantia</taxon>
        <taxon>Thripoidea</taxon>
        <taxon>Thripidae</taxon>
        <taxon>Thrips</taxon>
    </lineage>
</organism>
<dbReference type="InterPro" id="IPR032675">
    <property type="entry name" value="LRR_dom_sf"/>
</dbReference>
<dbReference type="InterPro" id="IPR003603">
    <property type="entry name" value="U2A'_phosphoprotein32A_C"/>
</dbReference>